<dbReference type="EMBL" id="BBZA01000242">
    <property type="protein sequence ID" value="GAP64314.1"/>
    <property type="molecule type" value="Genomic_DNA"/>
</dbReference>
<feature type="transmembrane region" description="Helical" evidence="1">
    <location>
        <begin position="321"/>
        <end position="342"/>
    </location>
</feature>
<feature type="transmembrane region" description="Helical" evidence="1">
    <location>
        <begin position="579"/>
        <end position="597"/>
    </location>
</feature>
<dbReference type="InterPro" id="IPR018650">
    <property type="entry name" value="STSV1_Orf64"/>
</dbReference>
<feature type="transmembrane region" description="Helical" evidence="1">
    <location>
        <begin position="156"/>
        <end position="172"/>
    </location>
</feature>
<feature type="transmembrane region" description="Helical" evidence="1">
    <location>
        <begin position="373"/>
        <end position="391"/>
    </location>
</feature>
<evidence type="ECO:0000313" key="2">
    <source>
        <dbReference type="EMBL" id="GAP64314.1"/>
    </source>
</evidence>
<keyword evidence="1" id="KW-1133">Transmembrane helix</keyword>
<keyword evidence="3" id="KW-1185">Reference proteome</keyword>
<feature type="transmembrane region" description="Helical" evidence="1">
    <location>
        <begin position="547"/>
        <end position="567"/>
    </location>
</feature>
<dbReference type="InterPro" id="IPR013783">
    <property type="entry name" value="Ig-like_fold"/>
</dbReference>
<feature type="transmembrane region" description="Helical" evidence="1">
    <location>
        <begin position="507"/>
        <end position="535"/>
    </location>
</feature>
<dbReference type="AlphaFoldDB" id="A0A0M9UDQ8"/>
<evidence type="ECO:0000313" key="3">
    <source>
        <dbReference type="Proteomes" id="UP000037784"/>
    </source>
</evidence>
<name>A0A0M9UDQ8_9CHLR</name>
<sequence length="845" mass="96517">MYRPFAPCQTRLQTVFPLARPVYNHAIMPRGKTMRRPYEPDWWKEDAKEQWGRWKRLWFFVDALLLVAAAGAAAGLALWDYTYPAQLPKLWNTDTLFTYHRLQLERFLAVGAGVAVVLWLLATWRRLHISPWTPTTFFQRGTWPPFVRWARRLARGYLPLFCMPLIGVRYLWTPLGMGIGSSFWTYVLILPLAFTLAVVLVPWLERNERPPDWLTDTNVRPSWRERVRPAFVVIVGILLYLAVFGGLSAARHLSFRSHALDLGTMAQAAWNTAHGRWLEYTPMPEEATTAAPPISNRLTSGKAEFIFLLIAPLYRLWPDPLLLLFIQTALLGLSAWPLFLAFEKVTDSGRTAALLALAYLAYLPLHYVNMADFHPSALAPFFLAWMLYASVTDRWRLYALALVLALACRVDVAFALAGLALAFMAYEQWRVGLFTLLAAVAWFLVDFYVIVPWATARYGPDPLALVNQRFGQYGETPLEIARTLAQQPRTLLGLFLDREKVQTLFDLFMPVGGVALLAPVWLVAIVPLLLVNLLADSAWQGTVQAHYFAPILPFIFFAAAIAIRIQPSLRRDAFWRDGTALYILLSALLVGYFFSPFPPGKDFHLARFWVNTPHQDAIRTVLTYVQPESRLSGQSDLVPHVANRRYLYLFPVGLDDAEEVLLDLDNGAERAPLDYFAYFDMVNRLLANPEFGVVAWENGVVLLRRGWPHDANAIAAQRAAFDEGFYRLTWLDHTTPHSMQAGEFYPVRVCFRNDGTQSWRSEDWYPVFVAYHWLTPQGDVVQWESERVRLPYTLYPTQSLCLRVPVVAPETVGDYILQFDLVREHQYWFAQKGAPPLDVAVSVVR</sequence>
<organism evidence="2 3">
    <name type="scientific">Ardenticatena maritima</name>
    <dbReference type="NCBI Taxonomy" id="872965"/>
    <lineage>
        <taxon>Bacteria</taxon>
        <taxon>Bacillati</taxon>
        <taxon>Chloroflexota</taxon>
        <taxon>Ardenticatenia</taxon>
        <taxon>Ardenticatenales</taxon>
        <taxon>Ardenticatenaceae</taxon>
        <taxon>Ardenticatena</taxon>
    </lineage>
</organism>
<proteinExistence type="predicted"/>
<protein>
    <submittedName>
        <fullName evidence="2">Uncharacterized protein</fullName>
    </submittedName>
</protein>
<dbReference type="Pfam" id="PF09852">
    <property type="entry name" value="DUF2079"/>
    <property type="match status" value="1"/>
</dbReference>
<dbReference type="Gene3D" id="2.60.40.10">
    <property type="entry name" value="Immunoglobulins"/>
    <property type="match status" value="1"/>
</dbReference>
<keyword evidence="1" id="KW-0812">Transmembrane</keyword>
<feature type="transmembrane region" description="Helical" evidence="1">
    <location>
        <begin position="57"/>
        <end position="79"/>
    </location>
</feature>
<feature type="transmembrane region" description="Helical" evidence="1">
    <location>
        <begin position="398"/>
        <end position="425"/>
    </location>
</feature>
<feature type="transmembrane region" description="Helical" evidence="1">
    <location>
        <begin position="431"/>
        <end position="451"/>
    </location>
</feature>
<feature type="transmembrane region" description="Helical" evidence="1">
    <location>
        <begin position="107"/>
        <end position="124"/>
    </location>
</feature>
<feature type="transmembrane region" description="Helical" evidence="1">
    <location>
        <begin position="184"/>
        <end position="204"/>
    </location>
</feature>
<dbReference type="InParanoid" id="A0A0M9UDQ8"/>
<feature type="transmembrane region" description="Helical" evidence="1">
    <location>
        <begin position="349"/>
        <end position="367"/>
    </location>
</feature>
<gene>
    <name evidence="2" type="ORF">ARMA_2737</name>
</gene>
<evidence type="ECO:0000256" key="1">
    <source>
        <dbReference type="SAM" id="Phobius"/>
    </source>
</evidence>
<reference evidence="3" key="1">
    <citation type="submission" date="2015-08" db="EMBL/GenBank/DDBJ databases">
        <title>Draft Genome Sequence of a Heterotrophic Facultative Anaerobic Bacterium Ardenticatena maritima Strain 110S.</title>
        <authorList>
            <person name="Kawaichi S."/>
            <person name="Yoshida T."/>
            <person name="Sako Y."/>
            <person name="Nakamura R."/>
        </authorList>
    </citation>
    <scope>NUCLEOTIDE SEQUENCE [LARGE SCALE GENOMIC DNA]</scope>
    <source>
        <strain evidence="3">110S</strain>
    </source>
</reference>
<keyword evidence="1" id="KW-0472">Membrane</keyword>
<accession>A0A0M9UDQ8</accession>
<dbReference type="Proteomes" id="UP000037784">
    <property type="component" value="Unassembled WGS sequence"/>
</dbReference>
<feature type="transmembrane region" description="Helical" evidence="1">
    <location>
        <begin position="230"/>
        <end position="250"/>
    </location>
</feature>
<comment type="caution">
    <text evidence="2">The sequence shown here is derived from an EMBL/GenBank/DDBJ whole genome shotgun (WGS) entry which is preliminary data.</text>
</comment>
<dbReference type="STRING" id="872965.SE16_10090"/>